<keyword evidence="14" id="KW-1185">Reference proteome</keyword>
<evidence type="ECO:0000256" key="2">
    <source>
        <dbReference type="ARBA" id="ARBA00011883"/>
    </source>
</evidence>
<evidence type="ECO:0000256" key="3">
    <source>
        <dbReference type="ARBA" id="ARBA00022516"/>
    </source>
</evidence>
<evidence type="ECO:0000259" key="12">
    <source>
        <dbReference type="PROSITE" id="PS50989"/>
    </source>
</evidence>
<reference evidence="13" key="2">
    <citation type="submission" date="2019-07" db="EMBL/GenBank/DDBJ databases">
        <authorList>
            <person name="Yang Y."/>
            <person name="Bocs S."/>
            <person name="Baudouin L."/>
        </authorList>
    </citation>
    <scope>NUCLEOTIDE SEQUENCE</scope>
    <source>
        <tissue evidence="13">Spear leaf of Hainan Tall coconut</tissue>
    </source>
</reference>
<feature type="coiled-coil region" evidence="11">
    <location>
        <begin position="642"/>
        <end position="669"/>
    </location>
</feature>
<keyword evidence="8" id="KW-0443">Lipid metabolism</keyword>
<dbReference type="Proteomes" id="UP000797356">
    <property type="component" value="Chromosome 8"/>
</dbReference>
<evidence type="ECO:0000256" key="9">
    <source>
        <dbReference type="ARBA" id="ARBA00023160"/>
    </source>
</evidence>
<keyword evidence="9" id="KW-0275">Fatty acid biosynthesis</keyword>
<dbReference type="Gene3D" id="3.90.226.10">
    <property type="entry name" value="2-enoyl-CoA Hydratase, Chain A, domain 1"/>
    <property type="match status" value="1"/>
</dbReference>
<dbReference type="PANTHER" id="PTHR42853">
    <property type="entry name" value="ACETYL-COENZYME A CARBOXYLASE CARBOXYL TRANSFERASE SUBUNIT ALPHA"/>
    <property type="match status" value="1"/>
</dbReference>
<evidence type="ECO:0000256" key="6">
    <source>
        <dbReference type="ARBA" id="ARBA00022832"/>
    </source>
</evidence>
<evidence type="ECO:0000313" key="14">
    <source>
        <dbReference type="Proteomes" id="UP000797356"/>
    </source>
</evidence>
<dbReference type="NCBIfam" id="TIGR00513">
    <property type="entry name" value="accA"/>
    <property type="match status" value="1"/>
</dbReference>
<comment type="catalytic activity">
    <reaction evidence="10">
        <text>N(6)-carboxybiotinyl-L-lysyl-[protein] + acetyl-CoA = N(6)-biotinyl-L-lysyl-[protein] + malonyl-CoA</text>
        <dbReference type="Rhea" id="RHEA:54728"/>
        <dbReference type="Rhea" id="RHEA-COMP:10505"/>
        <dbReference type="Rhea" id="RHEA-COMP:10506"/>
        <dbReference type="ChEBI" id="CHEBI:57288"/>
        <dbReference type="ChEBI" id="CHEBI:57384"/>
        <dbReference type="ChEBI" id="CHEBI:83144"/>
        <dbReference type="ChEBI" id="CHEBI:83145"/>
        <dbReference type="EC" id="2.1.3.15"/>
    </reaction>
</comment>
<dbReference type="GO" id="GO:0009317">
    <property type="term" value="C:acetyl-CoA carboxylase complex"/>
    <property type="evidence" value="ECO:0007669"/>
    <property type="project" value="InterPro"/>
</dbReference>
<dbReference type="InterPro" id="IPR001095">
    <property type="entry name" value="Acetyl_CoA_COase_a_su"/>
</dbReference>
<dbReference type="EC" id="2.1.3.15" evidence="2"/>
<dbReference type="OrthoDB" id="196847at2759"/>
<evidence type="ECO:0000256" key="10">
    <source>
        <dbReference type="ARBA" id="ARBA00049152"/>
    </source>
</evidence>
<dbReference type="SUPFAM" id="SSF52096">
    <property type="entry name" value="ClpP/crotonase"/>
    <property type="match status" value="1"/>
</dbReference>
<dbReference type="UniPathway" id="UPA00655">
    <property type="reaction ID" value="UER00711"/>
</dbReference>
<dbReference type="InterPro" id="IPR011763">
    <property type="entry name" value="COA_CT_C"/>
</dbReference>
<dbReference type="PRINTS" id="PR01069">
    <property type="entry name" value="ACCCTRFRASEA"/>
</dbReference>
<dbReference type="NCBIfam" id="NF004344">
    <property type="entry name" value="PRK05724.1"/>
    <property type="match status" value="1"/>
</dbReference>
<dbReference type="GO" id="GO:2001295">
    <property type="term" value="P:malonyl-CoA biosynthetic process"/>
    <property type="evidence" value="ECO:0007669"/>
    <property type="project" value="UniProtKB-UniPathway"/>
</dbReference>
<dbReference type="PANTHER" id="PTHR42853:SF3">
    <property type="entry name" value="ACETYL-COENZYME A CARBOXYLASE CARBOXYL TRANSFERASE SUBUNIT ALPHA, CHLOROPLASTIC"/>
    <property type="match status" value="1"/>
</dbReference>
<comment type="pathway">
    <text evidence="1">Lipid metabolism; malonyl-CoA biosynthesis; malonyl-CoA from acetyl-CoA: step 1/1.</text>
</comment>
<proteinExistence type="inferred from homology"/>
<dbReference type="NCBIfam" id="NF041504">
    <property type="entry name" value="AccA_sub"/>
    <property type="match status" value="1"/>
</dbReference>
<evidence type="ECO:0000256" key="11">
    <source>
        <dbReference type="SAM" id="Coils"/>
    </source>
</evidence>
<keyword evidence="6" id="KW-0276">Fatty acid metabolism</keyword>
<keyword evidence="11" id="KW-0175">Coiled coil</keyword>
<evidence type="ECO:0000256" key="1">
    <source>
        <dbReference type="ARBA" id="ARBA00004956"/>
    </source>
</evidence>
<dbReference type="AlphaFoldDB" id="A0A8K0IIJ2"/>
<evidence type="ECO:0000256" key="8">
    <source>
        <dbReference type="ARBA" id="ARBA00023098"/>
    </source>
</evidence>
<evidence type="ECO:0000256" key="5">
    <source>
        <dbReference type="ARBA" id="ARBA00022741"/>
    </source>
</evidence>
<dbReference type="HAMAP" id="MF_00823">
    <property type="entry name" value="AcetylCoA_CT_alpha"/>
    <property type="match status" value="1"/>
</dbReference>
<keyword evidence="4 13" id="KW-0808">Transferase</keyword>
<name>A0A8K0IIJ2_COCNU</name>
<evidence type="ECO:0000256" key="4">
    <source>
        <dbReference type="ARBA" id="ARBA00022679"/>
    </source>
</evidence>
<reference evidence="13" key="1">
    <citation type="journal article" date="2017" name="Gigascience">
        <title>The genome draft of coconut (Cocos nucifera).</title>
        <authorList>
            <person name="Xiao Y."/>
            <person name="Xu P."/>
            <person name="Fan H."/>
            <person name="Baudouin L."/>
            <person name="Xia W."/>
            <person name="Bocs S."/>
            <person name="Xu J."/>
            <person name="Li Q."/>
            <person name="Guo A."/>
            <person name="Zhou L."/>
            <person name="Li J."/>
            <person name="Wu Y."/>
            <person name="Ma Z."/>
            <person name="Armero A."/>
            <person name="Issali A.E."/>
            <person name="Liu N."/>
            <person name="Peng M."/>
            <person name="Yang Y."/>
        </authorList>
    </citation>
    <scope>NUCLEOTIDE SEQUENCE</scope>
    <source>
        <tissue evidence="13">Spear leaf of Hainan Tall coconut</tissue>
    </source>
</reference>
<dbReference type="GO" id="GO:0016743">
    <property type="term" value="F:carboxyl- or carbamoyltransferase activity"/>
    <property type="evidence" value="ECO:0007669"/>
    <property type="project" value="InterPro"/>
</dbReference>
<dbReference type="EMBL" id="CM017879">
    <property type="protein sequence ID" value="KAG1359569.1"/>
    <property type="molecule type" value="Genomic_DNA"/>
</dbReference>
<gene>
    <name evidence="13" type="ORF">COCNU_08G010150</name>
</gene>
<keyword evidence="5" id="KW-0547">Nucleotide-binding</keyword>
<comment type="caution">
    <text evidence="13">The sequence shown here is derived from an EMBL/GenBank/DDBJ whole genome shotgun (WGS) entry which is preliminary data.</text>
</comment>
<protein>
    <recommendedName>
        <fullName evidence="2">acetyl-CoA carboxytransferase</fullName>
        <ecNumber evidence="2">2.1.3.15</ecNumber>
    </recommendedName>
</protein>
<sequence length="772" mass="85813">MNSLFLSPAVNGGESCSFVSGSQINLWKTSLAADLQRGPFRGINGAWLKHLGQFTTTNWRRFSVFARVRKGQKHEYPWPDDIDPNLKSGHLSYLSHFKPLTEKPKPVTLPFEKPLVDLEKKIIDALILFSDTNILYLKRVIGFKFNELSSFHRHGQQICIDTYVKLSEVRKMAEQTGLDFSDQINLLESKYQQALKDLYTHLTPIQRLNIARHPNRPTFLDHVLNITDKWVELHGDRAGYDDPAIVTGIGSIDGKSYMFIGHQKGRNTKENIRRNFGMPTPHGYRKALRMMKYADHHGFPIITFIDTPGAYADLKSEEIGQGEAIAHNLRTMFGLKVPIVTVVIGEGGSGGALAIGCANKIFMLQNSVFYVASPEACAAILWKSSSASPLAAEQLRITATELCKLKIADGIILEPLGGAHTDPSWTSQQIKLTVTKAMEELGEMDIDGLLSQRHLKFRALGGFVEGEPVDPEKKCNMKKKEADLAQVTADIEAGIDNLMKVAREAKGKSPAPVISNEAIENLMQEVDKEMTNAFISMGLQEKLEALKMELSESPGTPDQTLSPILKERVDRLMQEFKHNLSQPGSYIGLKQKLEMLSEVSRWKEKRIKGEKLKKEINEKLQEQVKGKMEILRKACGKVAKGEKLDENQIEEVEKAKEELKEMLKSVNLEVVGLGKKIVPTAPPGIEEILIKADDVIKKEIEVLIDKAGLRAKIDELKAEIASGASKEKTENLLKEIREGITAMVDATDLKKKVERTVGLPVQETVGAGGASG</sequence>
<evidence type="ECO:0000256" key="7">
    <source>
        <dbReference type="ARBA" id="ARBA00022840"/>
    </source>
</evidence>
<evidence type="ECO:0000313" key="13">
    <source>
        <dbReference type="EMBL" id="KAG1359569.1"/>
    </source>
</evidence>
<dbReference type="InterPro" id="IPR029045">
    <property type="entry name" value="ClpP/crotonase-like_dom_sf"/>
</dbReference>
<keyword evidence="3" id="KW-0444">Lipid biosynthesis</keyword>
<dbReference type="GO" id="GO:0005524">
    <property type="term" value="F:ATP binding"/>
    <property type="evidence" value="ECO:0007669"/>
    <property type="project" value="UniProtKB-KW"/>
</dbReference>
<dbReference type="GO" id="GO:0006633">
    <property type="term" value="P:fatty acid biosynthetic process"/>
    <property type="evidence" value="ECO:0007669"/>
    <property type="project" value="UniProtKB-KW"/>
</dbReference>
<feature type="domain" description="CoA carboxyltransferase C-terminal" evidence="12">
    <location>
        <begin position="186"/>
        <end position="440"/>
    </location>
</feature>
<keyword evidence="7" id="KW-0067">ATP-binding</keyword>
<dbReference type="GO" id="GO:0003989">
    <property type="term" value="F:acetyl-CoA carboxylase activity"/>
    <property type="evidence" value="ECO:0007669"/>
    <property type="project" value="InterPro"/>
</dbReference>
<organism evidence="13 14">
    <name type="scientific">Cocos nucifera</name>
    <name type="common">Coconut palm</name>
    <dbReference type="NCBI Taxonomy" id="13894"/>
    <lineage>
        <taxon>Eukaryota</taxon>
        <taxon>Viridiplantae</taxon>
        <taxon>Streptophyta</taxon>
        <taxon>Embryophyta</taxon>
        <taxon>Tracheophyta</taxon>
        <taxon>Spermatophyta</taxon>
        <taxon>Magnoliopsida</taxon>
        <taxon>Liliopsida</taxon>
        <taxon>Arecaceae</taxon>
        <taxon>Arecoideae</taxon>
        <taxon>Cocoseae</taxon>
        <taxon>Attaleinae</taxon>
        <taxon>Cocos</taxon>
    </lineage>
</organism>
<dbReference type="PROSITE" id="PS50989">
    <property type="entry name" value="COA_CT_CTER"/>
    <property type="match status" value="1"/>
</dbReference>
<accession>A0A8K0IIJ2</accession>
<dbReference type="Pfam" id="PF03255">
    <property type="entry name" value="ACCA"/>
    <property type="match status" value="1"/>
</dbReference>